<organism evidence="2 3">
    <name type="scientific">Methylocella tundrae</name>
    <dbReference type="NCBI Taxonomy" id="227605"/>
    <lineage>
        <taxon>Bacteria</taxon>
        <taxon>Pseudomonadati</taxon>
        <taxon>Pseudomonadota</taxon>
        <taxon>Alphaproteobacteria</taxon>
        <taxon>Hyphomicrobiales</taxon>
        <taxon>Beijerinckiaceae</taxon>
        <taxon>Methylocella</taxon>
    </lineage>
</organism>
<evidence type="ECO:0000313" key="2">
    <source>
        <dbReference type="EMBL" id="VFU09717.1"/>
    </source>
</evidence>
<proteinExistence type="predicted"/>
<feature type="transmembrane region" description="Helical" evidence="1">
    <location>
        <begin position="50"/>
        <end position="70"/>
    </location>
</feature>
<keyword evidence="1" id="KW-0812">Transmembrane</keyword>
<dbReference type="RefSeq" id="WP_134490176.1">
    <property type="nucleotide sequence ID" value="NZ_CP139089.1"/>
</dbReference>
<dbReference type="AlphaFoldDB" id="A0A4U8Z2Y1"/>
<dbReference type="KEGG" id="mtun:MTUNDRAET4_2830"/>
<evidence type="ECO:0000256" key="1">
    <source>
        <dbReference type="SAM" id="Phobius"/>
    </source>
</evidence>
<gene>
    <name evidence="2" type="ORF">MTUNDRAET4_2830</name>
</gene>
<evidence type="ECO:0000313" key="3">
    <source>
        <dbReference type="Proteomes" id="UP000294360"/>
    </source>
</evidence>
<dbReference type="EMBL" id="LR536450">
    <property type="protein sequence ID" value="VFU09717.1"/>
    <property type="molecule type" value="Genomic_DNA"/>
</dbReference>
<protein>
    <submittedName>
        <fullName evidence="2">Uncharacterized protein</fullName>
    </submittedName>
</protein>
<name>A0A4U8Z2Y1_METTU</name>
<keyword evidence="1" id="KW-1133">Transmembrane helix</keyword>
<sequence>MAQHDDPRVDGMFRRDAIGALAAVVLVWLLYAFTYYTLSEVFNQLGLSALMGGLALCVLVLNASSIIAMIKHFSEDRTAIYSRDLYYLDLLRTNRAGGSK</sequence>
<dbReference type="Proteomes" id="UP000294360">
    <property type="component" value="Chromosome"/>
</dbReference>
<keyword evidence="1" id="KW-0472">Membrane</keyword>
<feature type="transmembrane region" description="Helical" evidence="1">
    <location>
        <begin position="17"/>
        <end position="38"/>
    </location>
</feature>
<reference evidence="2 3" key="1">
    <citation type="submission" date="2019-03" db="EMBL/GenBank/DDBJ databases">
        <authorList>
            <person name="Kox A.R. M."/>
        </authorList>
    </citation>
    <scope>NUCLEOTIDE SEQUENCE [LARGE SCALE GENOMIC DNA]</scope>
    <source>
        <strain evidence="2">MTUNDRAET4 annotated genome</strain>
    </source>
</reference>
<accession>A0A4U8Z2Y1</accession>